<name>A0A286DWJ7_9ACTN</name>
<proteinExistence type="predicted"/>
<dbReference type="Proteomes" id="UP000219072">
    <property type="component" value="Unassembled WGS sequence"/>
</dbReference>
<dbReference type="AlphaFoldDB" id="A0A286DWJ7"/>
<sequence length="450" mass="48020">MSLGAKALHDIRAALANAPGPDAGPGPGLPESSPGNTPDGGPALDPDLLIDRARTWSAAETRRFRDVLDPMTDEDRMPAARCVLLNHAPLALSAGAWSQRMSSAGNAETEPALRVLALYASDVGVGLPDAHRGADYRALLNRHQLAQATPGMRLAGSEQLISASFRLPGVLLAMSRLPEHLWPEILGADLCPRAAGLARPLAALVGNEPDARTARSVDPGAARPGGQESGPALSAAAARALLAEPRAGTGEQVAERLRHGFTWTLDELSPWSTAVLAETALTRHPDYGTWRLIHTRARQAAVYHSGYELAGRPLASWFKDLDQGPQPFPDALAASPPVHPGQPDRSHLVRGLINEHGPTFRVYTDDEAETLRRRIARLPEHDRLRDATDGGAPAADRALHQARHRHRSLNPPTSPAARPHAALRSRPSRSHRAHAHASAAGTHGPTVENR</sequence>
<evidence type="ECO:0000256" key="1">
    <source>
        <dbReference type="SAM" id="MobiDB-lite"/>
    </source>
</evidence>
<feature type="compositionally biased region" description="Basic residues" evidence="1">
    <location>
        <begin position="421"/>
        <end position="435"/>
    </location>
</feature>
<feature type="region of interest" description="Disordered" evidence="1">
    <location>
        <begin position="210"/>
        <end position="234"/>
    </location>
</feature>
<evidence type="ECO:0000313" key="2">
    <source>
        <dbReference type="EMBL" id="SOD63049.1"/>
    </source>
</evidence>
<keyword evidence="3" id="KW-1185">Reference proteome</keyword>
<evidence type="ECO:0000313" key="3">
    <source>
        <dbReference type="Proteomes" id="UP000219072"/>
    </source>
</evidence>
<organism evidence="2 3">
    <name type="scientific">Streptomyces zhaozhouensis</name>
    <dbReference type="NCBI Taxonomy" id="1300267"/>
    <lineage>
        <taxon>Bacteria</taxon>
        <taxon>Bacillati</taxon>
        <taxon>Actinomycetota</taxon>
        <taxon>Actinomycetes</taxon>
        <taxon>Kitasatosporales</taxon>
        <taxon>Streptomycetaceae</taxon>
        <taxon>Streptomyces</taxon>
    </lineage>
</organism>
<dbReference type="EMBL" id="OCNE01000008">
    <property type="protein sequence ID" value="SOD63049.1"/>
    <property type="molecule type" value="Genomic_DNA"/>
</dbReference>
<feature type="region of interest" description="Disordered" evidence="1">
    <location>
        <begin position="382"/>
        <end position="450"/>
    </location>
</feature>
<gene>
    <name evidence="2" type="ORF">SAMN06297387_108212</name>
</gene>
<reference evidence="2 3" key="1">
    <citation type="submission" date="2017-09" db="EMBL/GenBank/DDBJ databases">
        <authorList>
            <person name="Ehlers B."/>
            <person name="Leendertz F.H."/>
        </authorList>
    </citation>
    <scope>NUCLEOTIDE SEQUENCE [LARGE SCALE GENOMIC DNA]</scope>
    <source>
        <strain evidence="2 3">CGMCC 4.7095</strain>
    </source>
</reference>
<feature type="region of interest" description="Disordered" evidence="1">
    <location>
        <begin position="16"/>
        <end position="47"/>
    </location>
</feature>
<dbReference type="OrthoDB" id="6635957at2"/>
<dbReference type="RefSeq" id="WP_097231535.1">
    <property type="nucleotide sequence ID" value="NZ_OCNE01000008.1"/>
</dbReference>
<accession>A0A286DWJ7</accession>
<protein>
    <submittedName>
        <fullName evidence="2">Uncharacterized protein</fullName>
    </submittedName>
</protein>